<keyword evidence="1" id="KW-0496">Mitochondrion</keyword>
<organism evidence="1">
    <name type="scientific">Placozoa sp. H17 HM-2017</name>
    <dbReference type="NCBI Taxonomy" id="2017600"/>
    <lineage>
        <taxon>Eukaryota</taxon>
        <taxon>Metazoa</taxon>
        <taxon>Placozoa</taxon>
    </lineage>
</organism>
<name>A0A7I6N5P7_9METZ</name>
<accession>A0A7I6N5P7</accession>
<reference evidence="1" key="1">
    <citation type="journal article" date="2020" name="Genome Biol.">
        <title>Mitochondrial genome evolution of placozoans: gene rearrangements and repeat expansions.</title>
        <authorList>
            <person name="Miyazawa H."/>
            <person name="Osigus H.J."/>
            <person name="Rolfes S."/>
            <person name="Kamm K."/>
            <person name="Schierwater B."/>
            <person name="Nakano H."/>
        </authorList>
    </citation>
    <scope>NUCLEOTIDE SEQUENCE</scope>
    <source>
        <strain evidence="1">SKN_2</strain>
    </source>
</reference>
<dbReference type="AlphaFoldDB" id="A0A7I6N5P7"/>
<protein>
    <submittedName>
        <fullName evidence="1">Uncharacterized protein</fullName>
    </submittedName>
</protein>
<evidence type="ECO:0000313" key="1">
    <source>
        <dbReference type="EMBL" id="BBI37402.1"/>
    </source>
</evidence>
<dbReference type="EMBL" id="LC460470">
    <property type="protein sequence ID" value="BBI37402.1"/>
    <property type="molecule type" value="Genomic_DNA"/>
</dbReference>
<proteinExistence type="predicted"/>
<geneLocation type="mitochondrion" evidence="1"/>
<sequence length="160" mass="17380">MGAGFQAGLPPLVLGVDLSTFYCLRRWRRRRLGAVRRRRFLSLARGAFGAPIVRFLYFIFPAPSAPKSGRSNCFSTSTDSPCIILSKCSGRRPKVGGAPSLAWAPSAPWAIGRWSLGPPKGIFGAEGARWSVGTNRLPSGGRLWRPMAPLDPLRDGRNVS</sequence>